<reference evidence="6 7" key="1">
    <citation type="submission" date="2013-11" db="EMBL/GenBank/DDBJ databases">
        <title>The Genome Sequence of Phytophthora parasitica P10297.</title>
        <authorList>
            <consortium name="The Broad Institute Genomics Platform"/>
            <person name="Russ C."/>
            <person name="Tyler B."/>
            <person name="Panabieres F."/>
            <person name="Shan W."/>
            <person name="Tripathy S."/>
            <person name="Grunwald N."/>
            <person name="Machado M."/>
            <person name="Johnson C.S."/>
            <person name="Walker B."/>
            <person name="Young S.K."/>
            <person name="Zeng Q."/>
            <person name="Gargeya S."/>
            <person name="Fitzgerald M."/>
            <person name="Haas B."/>
            <person name="Abouelleil A."/>
            <person name="Allen A.W."/>
            <person name="Alvarado L."/>
            <person name="Arachchi H.M."/>
            <person name="Berlin A.M."/>
            <person name="Chapman S.B."/>
            <person name="Gainer-Dewar J."/>
            <person name="Goldberg J."/>
            <person name="Griggs A."/>
            <person name="Gujja S."/>
            <person name="Hansen M."/>
            <person name="Howarth C."/>
            <person name="Imamovic A."/>
            <person name="Ireland A."/>
            <person name="Larimer J."/>
            <person name="McCowan C."/>
            <person name="Murphy C."/>
            <person name="Pearson M."/>
            <person name="Poon T.W."/>
            <person name="Priest M."/>
            <person name="Roberts A."/>
            <person name="Saif S."/>
            <person name="Shea T."/>
            <person name="Sisk P."/>
            <person name="Sykes S."/>
            <person name="Wortman J."/>
            <person name="Nusbaum C."/>
            <person name="Birren B."/>
        </authorList>
    </citation>
    <scope>NUCLEOTIDE SEQUENCE [LARGE SCALE GENOMIC DNA]</scope>
    <source>
        <strain evidence="6 7">P10297</strain>
    </source>
</reference>
<accession>W2YXQ5</accession>
<gene>
    <name evidence="6" type="ORF">F442_13727</name>
</gene>
<dbReference type="GO" id="GO:0005576">
    <property type="term" value="C:extracellular region"/>
    <property type="evidence" value="ECO:0007669"/>
    <property type="project" value="UniProtKB-SubCell"/>
</dbReference>
<dbReference type="AlphaFoldDB" id="W2YXQ5"/>
<keyword evidence="3 5" id="KW-0964">Secreted</keyword>
<comment type="similarity">
    <text evidence="2 5">Belongs to the RxLR effector family.</text>
</comment>
<evidence type="ECO:0000256" key="2">
    <source>
        <dbReference type="ARBA" id="ARBA00010400"/>
    </source>
</evidence>
<evidence type="ECO:0000313" key="7">
    <source>
        <dbReference type="Proteomes" id="UP000018948"/>
    </source>
</evidence>
<evidence type="ECO:0000256" key="4">
    <source>
        <dbReference type="ARBA" id="ARBA00022729"/>
    </source>
</evidence>
<dbReference type="InterPro" id="IPR031825">
    <property type="entry name" value="RXLR"/>
</dbReference>
<comment type="subcellular location">
    <subcellularLocation>
        <location evidence="1 5">Secreted</location>
    </subcellularLocation>
</comment>
<comment type="function">
    <text evidence="5">Effector that suppresses plant defense responses during pathogen infection.</text>
</comment>
<evidence type="ECO:0000256" key="1">
    <source>
        <dbReference type="ARBA" id="ARBA00004613"/>
    </source>
</evidence>
<dbReference type="EMBL" id="ANIY01002880">
    <property type="protein sequence ID" value="ETP38719.1"/>
    <property type="molecule type" value="Genomic_DNA"/>
</dbReference>
<feature type="signal peptide" evidence="5">
    <location>
        <begin position="1"/>
        <end position="22"/>
    </location>
</feature>
<comment type="domain">
    <text evidence="5">The RxLR-dEER motif acts to carry the protein into the host cell cytoplasm through binding to cell surface phosphatidylinositol-3-phosphate.</text>
</comment>
<keyword evidence="4 5" id="KW-0732">Signal</keyword>
<organism evidence="6 7">
    <name type="scientific">Phytophthora nicotianae P10297</name>
    <dbReference type="NCBI Taxonomy" id="1317064"/>
    <lineage>
        <taxon>Eukaryota</taxon>
        <taxon>Sar</taxon>
        <taxon>Stramenopiles</taxon>
        <taxon>Oomycota</taxon>
        <taxon>Peronosporomycetes</taxon>
        <taxon>Peronosporales</taxon>
        <taxon>Peronosporaceae</taxon>
        <taxon>Phytophthora</taxon>
    </lineage>
</organism>
<evidence type="ECO:0000313" key="6">
    <source>
        <dbReference type="EMBL" id="ETP38719.1"/>
    </source>
</evidence>
<dbReference type="OrthoDB" id="129400at2759"/>
<comment type="caution">
    <text evidence="6">The sequence shown here is derived from an EMBL/GenBank/DDBJ whole genome shotgun (WGS) entry which is preliminary data.</text>
</comment>
<sequence>MRFSYFLSLALVTLLSSCNANAAISGNNHAKQPSMISSDTAVLSRPIDASNVKRFLRTYRGDHEDKEDKEERRNPALLDEEELVRWTTKWAARADDWFEQGYTPAQMRDKLTGLDGVMNQKNGRKFYLFVKKWRSEHPNDPGI</sequence>
<proteinExistence type="inferred from homology"/>
<protein>
    <recommendedName>
        <fullName evidence="5">RxLR effector protein</fullName>
    </recommendedName>
</protein>
<dbReference type="PROSITE" id="PS51257">
    <property type="entry name" value="PROKAR_LIPOPROTEIN"/>
    <property type="match status" value="1"/>
</dbReference>
<evidence type="ECO:0000256" key="3">
    <source>
        <dbReference type="ARBA" id="ARBA00022525"/>
    </source>
</evidence>
<evidence type="ECO:0000256" key="5">
    <source>
        <dbReference type="RuleBase" id="RU367124"/>
    </source>
</evidence>
<name>W2YXQ5_PHYNI</name>
<dbReference type="Pfam" id="PF16810">
    <property type="entry name" value="RXLR"/>
    <property type="match status" value="1"/>
</dbReference>
<feature type="chain" id="PRO_5028507422" description="RxLR effector protein" evidence="5">
    <location>
        <begin position="23"/>
        <end position="143"/>
    </location>
</feature>
<dbReference type="Proteomes" id="UP000018948">
    <property type="component" value="Unassembled WGS sequence"/>
</dbReference>